<dbReference type="Gene3D" id="3.20.20.70">
    <property type="entry name" value="Aldolase class I"/>
    <property type="match status" value="1"/>
</dbReference>
<evidence type="ECO:0000256" key="8">
    <source>
        <dbReference type="ARBA" id="ARBA00023186"/>
    </source>
</evidence>
<dbReference type="Proteomes" id="UP000501558">
    <property type="component" value="Chromosome"/>
</dbReference>
<dbReference type="EMBL" id="CP047616">
    <property type="protein sequence ID" value="QIW53652.1"/>
    <property type="molecule type" value="Genomic_DNA"/>
</dbReference>
<dbReference type="STRING" id="1348633.GCA_001591765_00866"/>
<evidence type="ECO:0000256" key="4">
    <source>
        <dbReference type="ARBA" id="ARBA00022691"/>
    </source>
</evidence>
<evidence type="ECO:0000313" key="14">
    <source>
        <dbReference type="Proteomes" id="UP000501945"/>
    </source>
</evidence>
<dbReference type="PANTHER" id="PTHR13932">
    <property type="entry name" value="COPROPORPHYRINIGEN III OXIDASE"/>
    <property type="match status" value="1"/>
</dbReference>
<dbReference type="RefSeq" id="WP_061774374.1">
    <property type="nucleotide sequence ID" value="NZ_BAAAXH010000013.1"/>
</dbReference>
<dbReference type="SFLD" id="SFLDS00029">
    <property type="entry name" value="Radical_SAM"/>
    <property type="match status" value="1"/>
</dbReference>
<sequence length="378" mass="42790">MKTAQHKPTSAYVHIPFCTQICYYCDFAKVYIKNQPVDDYITALLAEVAAENITALKTLYIGGGTPTALSSEQLDRLLSGLTQNLDLTELQEFTVEANPGDLSDEKIAVLKKNHVNRVSLGVQTFNDKLLKKIGRSHNAQDVFDNVAKLKAAGFDNITIDLIYALPGQTMADVKQDVANILSLDLPHVALYSLILENHTIFMNKMRRGRLDLPSEDTDFEMYNYIIDSLQDAGFEHYEISNFGKAGYESAHNLMYWNNAEYYGFGAGASGYVDGVRYKNHVPIHHYLEHADKQVVKEKLTLKEQMEEELFLGLRKKSGVNIKQFSEKFNQDFEAIYGQTVTELIEKQLLEKSGNHIFMTRQGLMLGNDVFETFLLDDD</sequence>
<dbReference type="OrthoDB" id="9808022at2"/>
<name>A0A2A5SDU1_9LACT</name>
<protein>
    <recommendedName>
        <fullName evidence="2 9">Heme chaperone HemW</fullName>
    </recommendedName>
</protein>
<dbReference type="AlphaFoldDB" id="A0A2A5SDU1"/>
<dbReference type="Pfam" id="PF06969">
    <property type="entry name" value="HemN_C"/>
    <property type="match status" value="1"/>
</dbReference>
<comment type="similarity">
    <text evidence="1">Belongs to the anaerobic coproporphyrinogen-III oxidase family. HemW subfamily.</text>
</comment>
<evidence type="ECO:0000256" key="5">
    <source>
        <dbReference type="ARBA" id="ARBA00022723"/>
    </source>
</evidence>
<reference evidence="13 14" key="1">
    <citation type="submission" date="2019-12" db="EMBL/GenBank/DDBJ databases">
        <title>Whole genome sequences of Lactococcus raffinolactis strains isolated from sewage.</title>
        <authorList>
            <person name="Ybazeta G."/>
            <person name="Ross M."/>
            <person name="Brabant-Kirwan D."/>
            <person name="Saleh M."/>
            <person name="Dillon J.A."/>
            <person name="Splinter K."/>
            <person name="Nokhbeh R."/>
        </authorList>
    </citation>
    <scope>NUCLEOTIDE SEQUENCE [LARGE SCALE GENOMIC DNA]</scope>
    <source>
        <strain evidence="12 13">Lr_19_14</strain>
        <strain evidence="11 14">Lr_19_5</strain>
    </source>
</reference>
<dbReference type="InterPro" id="IPR058240">
    <property type="entry name" value="rSAM_sf"/>
</dbReference>
<evidence type="ECO:0000313" key="11">
    <source>
        <dbReference type="EMBL" id="QIW53652.1"/>
    </source>
</evidence>
<keyword evidence="13" id="KW-1185">Reference proteome</keyword>
<dbReference type="Pfam" id="PF04055">
    <property type="entry name" value="Radical_SAM"/>
    <property type="match status" value="1"/>
</dbReference>
<dbReference type="InterPro" id="IPR034505">
    <property type="entry name" value="Coproporphyrinogen-III_oxidase"/>
</dbReference>
<dbReference type="SFLD" id="SFLDF00562">
    <property type="entry name" value="HemN-like__clustered_with_heat"/>
    <property type="match status" value="1"/>
</dbReference>
<proteinExistence type="inferred from homology"/>
<evidence type="ECO:0000256" key="9">
    <source>
        <dbReference type="RuleBase" id="RU364116"/>
    </source>
</evidence>
<comment type="function">
    <text evidence="9">Probably acts as a heme chaperone, transferring heme to an unknown acceptor. Binds one molecule of heme per monomer, possibly covalently. Binds 1 [4Fe-4S] cluster. The cluster is coordinated with 3 cysteines and an exchangeable S-adenosyl-L-methionine.</text>
</comment>
<dbReference type="EMBL" id="CP047628">
    <property type="protein sequence ID" value="QIW58567.1"/>
    <property type="molecule type" value="Genomic_DNA"/>
</dbReference>
<dbReference type="GO" id="GO:0051539">
    <property type="term" value="F:4 iron, 4 sulfur cluster binding"/>
    <property type="evidence" value="ECO:0007669"/>
    <property type="project" value="UniProtKB-UniRule"/>
</dbReference>
<dbReference type="SUPFAM" id="SSF102114">
    <property type="entry name" value="Radical SAM enzymes"/>
    <property type="match status" value="1"/>
</dbReference>
<dbReference type="Proteomes" id="UP000501945">
    <property type="component" value="Chromosome"/>
</dbReference>
<accession>A0A2A5SDU1</accession>
<evidence type="ECO:0000256" key="7">
    <source>
        <dbReference type="ARBA" id="ARBA00023014"/>
    </source>
</evidence>
<dbReference type="InterPro" id="IPR006638">
    <property type="entry name" value="Elp3/MiaA/NifB-like_rSAM"/>
</dbReference>
<keyword evidence="7 9" id="KW-0411">Iron-sulfur</keyword>
<dbReference type="CDD" id="cd01335">
    <property type="entry name" value="Radical_SAM"/>
    <property type="match status" value="1"/>
</dbReference>
<evidence type="ECO:0000313" key="12">
    <source>
        <dbReference type="EMBL" id="QIW58567.1"/>
    </source>
</evidence>
<evidence type="ECO:0000256" key="2">
    <source>
        <dbReference type="ARBA" id="ARBA00017228"/>
    </source>
</evidence>
<dbReference type="GO" id="GO:0006779">
    <property type="term" value="P:porphyrin-containing compound biosynthetic process"/>
    <property type="evidence" value="ECO:0007669"/>
    <property type="project" value="InterPro"/>
</dbReference>
<keyword evidence="9" id="KW-0004">4Fe-4S</keyword>
<evidence type="ECO:0000256" key="6">
    <source>
        <dbReference type="ARBA" id="ARBA00023004"/>
    </source>
</evidence>
<evidence type="ECO:0000313" key="13">
    <source>
        <dbReference type="Proteomes" id="UP000501558"/>
    </source>
</evidence>
<organism evidence="12 13">
    <name type="scientific">Pseudolactococcus raffinolactis</name>
    <dbReference type="NCBI Taxonomy" id="1366"/>
    <lineage>
        <taxon>Bacteria</taxon>
        <taxon>Bacillati</taxon>
        <taxon>Bacillota</taxon>
        <taxon>Bacilli</taxon>
        <taxon>Lactobacillales</taxon>
        <taxon>Streptococcaceae</taxon>
        <taxon>Pseudolactococcus</taxon>
    </lineage>
</organism>
<comment type="subcellular location">
    <subcellularLocation>
        <location evidence="9">Cytoplasm</location>
    </subcellularLocation>
</comment>
<dbReference type="GO" id="GO:0004109">
    <property type="term" value="F:coproporphyrinogen oxidase activity"/>
    <property type="evidence" value="ECO:0007669"/>
    <property type="project" value="InterPro"/>
</dbReference>
<evidence type="ECO:0000256" key="3">
    <source>
        <dbReference type="ARBA" id="ARBA00022617"/>
    </source>
</evidence>
<dbReference type="SFLD" id="SFLDG01065">
    <property type="entry name" value="anaerobic_coproporphyrinogen-I"/>
    <property type="match status" value="1"/>
</dbReference>
<dbReference type="GO" id="GO:0046872">
    <property type="term" value="F:metal ion binding"/>
    <property type="evidence" value="ECO:0007669"/>
    <property type="project" value="UniProtKB-UniRule"/>
</dbReference>
<dbReference type="PROSITE" id="PS51918">
    <property type="entry name" value="RADICAL_SAM"/>
    <property type="match status" value="1"/>
</dbReference>
<keyword evidence="8 9" id="KW-0143">Chaperone</keyword>
<dbReference type="KEGG" id="lrn:CMV25_10860"/>
<dbReference type="GeneID" id="93295229"/>
<dbReference type="PANTHER" id="PTHR13932:SF5">
    <property type="entry name" value="RADICAL S-ADENOSYL METHIONINE DOMAIN-CONTAINING PROTEIN 1, MITOCHONDRIAL"/>
    <property type="match status" value="1"/>
</dbReference>
<keyword evidence="9" id="KW-0963">Cytoplasm</keyword>
<dbReference type="SMART" id="SM00729">
    <property type="entry name" value="Elp3"/>
    <property type="match status" value="1"/>
</dbReference>
<dbReference type="GO" id="GO:0005737">
    <property type="term" value="C:cytoplasm"/>
    <property type="evidence" value="ECO:0007669"/>
    <property type="project" value="UniProtKB-SubCell"/>
</dbReference>
<dbReference type="InterPro" id="IPR013785">
    <property type="entry name" value="Aldolase_TIM"/>
</dbReference>
<dbReference type="InterPro" id="IPR010723">
    <property type="entry name" value="HemN_C"/>
</dbReference>
<keyword evidence="6 9" id="KW-0408">Iron</keyword>
<gene>
    <name evidence="12" type="ORF">GU334_06450</name>
    <name evidence="11" type="ORF">GU336_05575</name>
</gene>
<dbReference type="SFLD" id="SFLDF00288">
    <property type="entry name" value="HemN-like__clustered_with_nucl"/>
    <property type="match status" value="1"/>
</dbReference>
<keyword evidence="4 9" id="KW-0949">S-adenosyl-L-methionine</keyword>
<dbReference type="SFLD" id="SFLDG01082">
    <property type="entry name" value="B12-binding_domain_containing"/>
    <property type="match status" value="1"/>
</dbReference>
<evidence type="ECO:0000256" key="1">
    <source>
        <dbReference type="ARBA" id="ARBA00006100"/>
    </source>
</evidence>
<keyword evidence="3 9" id="KW-0349">Heme</keyword>
<dbReference type="InterPro" id="IPR004559">
    <property type="entry name" value="HemW-like"/>
</dbReference>
<dbReference type="NCBIfam" id="TIGR00539">
    <property type="entry name" value="hemN_rel"/>
    <property type="match status" value="1"/>
</dbReference>
<evidence type="ECO:0000259" key="10">
    <source>
        <dbReference type="PROSITE" id="PS51918"/>
    </source>
</evidence>
<keyword evidence="5 9" id="KW-0479">Metal-binding</keyword>
<dbReference type="InterPro" id="IPR007197">
    <property type="entry name" value="rSAM"/>
</dbReference>
<feature type="domain" description="Radical SAM core" evidence="10">
    <location>
        <begin position="3"/>
        <end position="235"/>
    </location>
</feature>